<dbReference type="Gene3D" id="3.40.50.720">
    <property type="entry name" value="NAD(P)-binding Rossmann-like Domain"/>
    <property type="match status" value="1"/>
</dbReference>
<dbReference type="CDD" id="cd00757">
    <property type="entry name" value="ThiF_MoeB_HesA_family"/>
    <property type="match status" value="1"/>
</dbReference>
<dbReference type="AlphaFoldDB" id="A0A517M1H2"/>
<keyword evidence="4" id="KW-1185">Reference proteome</keyword>
<reference evidence="3 4" key="1">
    <citation type="submission" date="2019-02" db="EMBL/GenBank/DDBJ databases">
        <title>Deep-cultivation of Planctomycetes and their phenomic and genomic characterization uncovers novel biology.</title>
        <authorList>
            <person name="Wiegand S."/>
            <person name="Jogler M."/>
            <person name="Boedeker C."/>
            <person name="Pinto D."/>
            <person name="Vollmers J."/>
            <person name="Rivas-Marin E."/>
            <person name="Kohn T."/>
            <person name="Peeters S.H."/>
            <person name="Heuer A."/>
            <person name="Rast P."/>
            <person name="Oberbeckmann S."/>
            <person name="Bunk B."/>
            <person name="Jeske O."/>
            <person name="Meyerdierks A."/>
            <person name="Storesund J.E."/>
            <person name="Kallscheuer N."/>
            <person name="Luecker S."/>
            <person name="Lage O.M."/>
            <person name="Pohl T."/>
            <person name="Merkel B.J."/>
            <person name="Hornburger P."/>
            <person name="Mueller R.-W."/>
            <person name="Bruemmer F."/>
            <person name="Labrenz M."/>
            <person name="Spormann A.M."/>
            <person name="Op den Camp H."/>
            <person name="Overmann J."/>
            <person name="Amann R."/>
            <person name="Jetten M.S.M."/>
            <person name="Mascher T."/>
            <person name="Medema M.H."/>
            <person name="Devos D.P."/>
            <person name="Kaster A.-K."/>
            <person name="Ovreas L."/>
            <person name="Rohde M."/>
            <person name="Galperin M.Y."/>
            <person name="Jogler C."/>
        </authorList>
    </citation>
    <scope>NUCLEOTIDE SEQUENCE [LARGE SCALE GENOMIC DNA]</scope>
    <source>
        <strain evidence="3 4">EC9</strain>
    </source>
</reference>
<protein>
    <submittedName>
        <fullName evidence="3">Molybdopterin-synthase adenylyltransferase</fullName>
        <ecNumber evidence="3">2.7.7.80</ecNumber>
    </submittedName>
</protein>
<dbReference type="InterPro" id="IPR000594">
    <property type="entry name" value="ThiF_NAD_FAD-bd"/>
</dbReference>
<comment type="similarity">
    <text evidence="1">Belongs to the HesA/MoeB/ThiF family.</text>
</comment>
<dbReference type="GO" id="GO:0008146">
    <property type="term" value="F:sulfotransferase activity"/>
    <property type="evidence" value="ECO:0007669"/>
    <property type="project" value="TreeGrafter"/>
</dbReference>
<keyword evidence="3" id="KW-0548">Nucleotidyltransferase</keyword>
<dbReference type="Pfam" id="PF00899">
    <property type="entry name" value="ThiF"/>
    <property type="match status" value="1"/>
</dbReference>
<evidence type="ECO:0000256" key="1">
    <source>
        <dbReference type="ARBA" id="ARBA00009919"/>
    </source>
</evidence>
<evidence type="ECO:0000313" key="4">
    <source>
        <dbReference type="Proteomes" id="UP000319557"/>
    </source>
</evidence>
<dbReference type="SUPFAM" id="SSF69572">
    <property type="entry name" value="Activating enzymes of the ubiquitin-like proteins"/>
    <property type="match status" value="1"/>
</dbReference>
<sequence>MTRSTRYARQIQFAPIAADGQARIAAARVLVLGVGALGTVAAELLARAGVGFLRLVDRDTVEWSNLQRQSLFEESDAELQIAKAAAAAARLTRINSEIEIEAEVCDVDPGNILRLMAGIDLVIDATDNFPTRLLLNDAAVKLGKPWVHGGCVGAQGQVGFFRSVDRPCFRCVVPDLPEAGSVATCDTAGVLNAATHTIASLQVGQAIQWIVSGNASLQGKLQSIDLWTSRTLQIEIRKSAQANCPLCQQRSFDFLNGDFAAQPIVLCGRNAVQIPGGRAVSIDRIAAQWQEIGDVQQNRFLVRLSVAPFEITLFADGRAIVAGTEEVAKARSLYAQYVGQ</sequence>
<dbReference type="OrthoDB" id="9804286at2"/>
<dbReference type="GO" id="GO:0008641">
    <property type="term" value="F:ubiquitin-like modifier activating enzyme activity"/>
    <property type="evidence" value="ECO:0007669"/>
    <property type="project" value="InterPro"/>
</dbReference>
<organism evidence="3 4">
    <name type="scientific">Rosistilla ulvae</name>
    <dbReference type="NCBI Taxonomy" id="1930277"/>
    <lineage>
        <taxon>Bacteria</taxon>
        <taxon>Pseudomonadati</taxon>
        <taxon>Planctomycetota</taxon>
        <taxon>Planctomycetia</taxon>
        <taxon>Pirellulales</taxon>
        <taxon>Pirellulaceae</taxon>
        <taxon>Rosistilla</taxon>
    </lineage>
</organism>
<dbReference type="PANTHER" id="PTHR10953:SF102">
    <property type="entry name" value="ADENYLYLTRANSFERASE AND SULFURTRANSFERASE MOCS3"/>
    <property type="match status" value="1"/>
</dbReference>
<dbReference type="GO" id="GO:0061605">
    <property type="term" value="F:molybdopterin-synthase adenylyltransferase activity"/>
    <property type="evidence" value="ECO:0007669"/>
    <property type="project" value="UniProtKB-EC"/>
</dbReference>
<dbReference type="EMBL" id="CP036261">
    <property type="protein sequence ID" value="QDS88731.1"/>
    <property type="molecule type" value="Genomic_DNA"/>
</dbReference>
<dbReference type="Proteomes" id="UP000319557">
    <property type="component" value="Chromosome"/>
</dbReference>
<keyword evidence="3" id="KW-0808">Transferase</keyword>
<dbReference type="KEGG" id="ruv:EC9_29240"/>
<feature type="domain" description="THIF-type NAD/FAD binding fold" evidence="2">
    <location>
        <begin position="7"/>
        <end position="245"/>
    </location>
</feature>
<dbReference type="RefSeq" id="WP_145346146.1">
    <property type="nucleotide sequence ID" value="NZ_CP036261.1"/>
</dbReference>
<gene>
    <name evidence="3" type="primary">moeB_2</name>
    <name evidence="3" type="ORF">EC9_29240</name>
</gene>
<accession>A0A517M1H2</accession>
<name>A0A517M1H2_9BACT</name>
<dbReference type="InterPro" id="IPR035985">
    <property type="entry name" value="Ubiquitin-activating_enz"/>
</dbReference>
<evidence type="ECO:0000313" key="3">
    <source>
        <dbReference type="EMBL" id="QDS88731.1"/>
    </source>
</evidence>
<dbReference type="GO" id="GO:0004792">
    <property type="term" value="F:thiosulfate-cyanide sulfurtransferase activity"/>
    <property type="evidence" value="ECO:0007669"/>
    <property type="project" value="TreeGrafter"/>
</dbReference>
<dbReference type="PANTHER" id="PTHR10953">
    <property type="entry name" value="UBIQUITIN-ACTIVATING ENZYME E1"/>
    <property type="match status" value="1"/>
</dbReference>
<dbReference type="EC" id="2.7.7.80" evidence="3"/>
<proteinExistence type="inferred from homology"/>
<dbReference type="GO" id="GO:0005829">
    <property type="term" value="C:cytosol"/>
    <property type="evidence" value="ECO:0007669"/>
    <property type="project" value="TreeGrafter"/>
</dbReference>
<evidence type="ECO:0000259" key="2">
    <source>
        <dbReference type="Pfam" id="PF00899"/>
    </source>
</evidence>
<dbReference type="FunFam" id="3.40.50.720:FF:000080">
    <property type="entry name" value="Thiazole biosynthesis adenylyltransferase ThiF"/>
    <property type="match status" value="1"/>
</dbReference>
<dbReference type="InterPro" id="IPR045886">
    <property type="entry name" value="ThiF/MoeB/HesA"/>
</dbReference>